<dbReference type="AlphaFoldDB" id="A0A1A9ZXZ5"/>
<dbReference type="VEuPathDB" id="VectorBase:GPAI028533"/>
<dbReference type="PANTHER" id="PTHR46599:SF3">
    <property type="entry name" value="PIGGYBAC TRANSPOSABLE ELEMENT-DERIVED PROTEIN 4"/>
    <property type="match status" value="1"/>
</dbReference>
<evidence type="ECO:0000313" key="2">
    <source>
        <dbReference type="EnsemblMetazoa" id="GPAI028533-PA"/>
    </source>
</evidence>
<organism evidence="2 3">
    <name type="scientific">Glossina pallidipes</name>
    <name type="common">Tsetse fly</name>
    <dbReference type="NCBI Taxonomy" id="7398"/>
    <lineage>
        <taxon>Eukaryota</taxon>
        <taxon>Metazoa</taxon>
        <taxon>Ecdysozoa</taxon>
        <taxon>Arthropoda</taxon>
        <taxon>Hexapoda</taxon>
        <taxon>Insecta</taxon>
        <taxon>Pterygota</taxon>
        <taxon>Neoptera</taxon>
        <taxon>Endopterygota</taxon>
        <taxon>Diptera</taxon>
        <taxon>Brachycera</taxon>
        <taxon>Muscomorpha</taxon>
        <taxon>Hippoboscoidea</taxon>
        <taxon>Glossinidae</taxon>
        <taxon>Glossina</taxon>
    </lineage>
</organism>
<reference evidence="2" key="2">
    <citation type="submission" date="2020-05" db="UniProtKB">
        <authorList>
            <consortium name="EnsemblMetazoa"/>
        </authorList>
    </citation>
    <scope>IDENTIFICATION</scope>
    <source>
        <strain evidence="2">IAEA</strain>
    </source>
</reference>
<feature type="domain" description="PiggyBac transposable element-derived protein" evidence="1">
    <location>
        <begin position="2"/>
        <end position="118"/>
    </location>
</feature>
<dbReference type="Proteomes" id="UP000092445">
    <property type="component" value="Unassembled WGS sequence"/>
</dbReference>
<proteinExistence type="predicted"/>
<name>A0A1A9ZXZ5_GLOPL</name>
<dbReference type="InterPro" id="IPR029526">
    <property type="entry name" value="PGBD"/>
</dbReference>
<protein>
    <submittedName>
        <fullName evidence="2">DDE_Tnp_1_7 domain-containing protein</fullName>
    </submittedName>
</protein>
<evidence type="ECO:0000313" key="3">
    <source>
        <dbReference type="Proteomes" id="UP000092445"/>
    </source>
</evidence>
<accession>A0A1A9ZXZ5</accession>
<dbReference type="EnsemblMetazoa" id="GPAI028533-RA">
    <property type="protein sequence ID" value="GPAI028533-PA"/>
    <property type="gene ID" value="GPAI028533"/>
</dbReference>
<dbReference type="STRING" id="7398.A0A1A9ZXZ5"/>
<dbReference type="PANTHER" id="PTHR46599">
    <property type="entry name" value="PIGGYBAC TRANSPOSABLE ELEMENT-DERIVED PROTEIN 4"/>
    <property type="match status" value="1"/>
</dbReference>
<sequence>MDTFLTGTIRRNKKCIPDDLQQTNVNEVKYFRKNEVLFCAFREKKTVKRPALLISTKVEEEDVTITKNRHGIEIRFTKPAIVQSYNAFMGGVGESDKMLYTYLDERRSVKYWKKYYFTYRNCITLDFDNT</sequence>
<dbReference type="Pfam" id="PF13843">
    <property type="entry name" value="DDE_Tnp_1_7"/>
    <property type="match status" value="1"/>
</dbReference>
<reference evidence="3" key="1">
    <citation type="submission" date="2014-03" db="EMBL/GenBank/DDBJ databases">
        <authorList>
            <person name="Aksoy S."/>
            <person name="Warren W."/>
            <person name="Wilson R.K."/>
        </authorList>
    </citation>
    <scope>NUCLEOTIDE SEQUENCE [LARGE SCALE GENOMIC DNA]</scope>
    <source>
        <strain evidence="3">IAEA</strain>
    </source>
</reference>
<evidence type="ECO:0000259" key="1">
    <source>
        <dbReference type="Pfam" id="PF13843"/>
    </source>
</evidence>
<keyword evidence="3" id="KW-1185">Reference proteome</keyword>